<keyword evidence="11" id="KW-0503">Monooxygenase</keyword>
<evidence type="ECO:0000256" key="2">
    <source>
        <dbReference type="ARBA" id="ARBA00004174"/>
    </source>
</evidence>
<evidence type="ECO:0000256" key="9">
    <source>
        <dbReference type="ARBA" id="ARBA00023002"/>
    </source>
</evidence>
<dbReference type="Gene3D" id="1.10.630.10">
    <property type="entry name" value="Cytochrome P450"/>
    <property type="match status" value="1"/>
</dbReference>
<dbReference type="FunFam" id="1.10.630.10:FF:000238">
    <property type="entry name" value="Cytochrome P450 2A6"/>
    <property type="match status" value="1"/>
</dbReference>
<gene>
    <name evidence="14" type="primary">Cyp2c25</name>
    <name evidence="14" type="ORF">HALALB_R04233</name>
</gene>
<evidence type="ECO:0000256" key="7">
    <source>
        <dbReference type="ARBA" id="ARBA00022824"/>
    </source>
</evidence>
<sequence>LVLGVGGLLLLWGWRRGGNLPPGPTPLPFLGNVLQVEVTQLIASLRKLGETYGEIFTFHLGSRPCVVLSGYRLLKEALIDHAEEFSGRGDFEAVQQWSRGNGIIYGNGERWRQLRRFAIVTLKSFGMGKRGAEERVREEAQHLIQQLYQTHGQPFDPTFLLSCAGSNIICWLVFGERFEYGDERFLT</sequence>
<dbReference type="GO" id="GO:0006805">
    <property type="term" value="P:xenobiotic metabolic process"/>
    <property type="evidence" value="ECO:0007669"/>
    <property type="project" value="TreeGrafter"/>
</dbReference>
<keyword evidence="5" id="KW-0349">Heme</keyword>
<dbReference type="PRINTS" id="PR00463">
    <property type="entry name" value="EP450I"/>
</dbReference>
<dbReference type="PANTHER" id="PTHR24300:SF424">
    <property type="entry name" value="CYTOCHROME P450"/>
    <property type="match status" value="1"/>
</dbReference>
<keyword evidence="10" id="KW-0408">Iron</keyword>
<protein>
    <submittedName>
        <fullName evidence="14">CP2CP protein</fullName>
    </submittedName>
</protein>
<comment type="subcellular location">
    <subcellularLocation>
        <location evidence="3">Endoplasmic reticulum membrane</location>
        <topology evidence="3">Peripheral membrane protein</topology>
    </subcellularLocation>
    <subcellularLocation>
        <location evidence="2">Microsome membrane</location>
        <topology evidence="2">Peripheral membrane protein</topology>
    </subcellularLocation>
</comment>
<dbReference type="GO" id="GO:0020037">
    <property type="term" value="F:heme binding"/>
    <property type="evidence" value="ECO:0007669"/>
    <property type="project" value="InterPro"/>
</dbReference>
<evidence type="ECO:0000313" key="15">
    <source>
        <dbReference type="Proteomes" id="UP000585422"/>
    </source>
</evidence>
<comment type="caution">
    <text evidence="14">The sequence shown here is derived from an EMBL/GenBank/DDBJ whole genome shotgun (WGS) entry which is preliminary data.</text>
</comment>
<dbReference type="InterPro" id="IPR036396">
    <property type="entry name" value="Cyt_P450_sf"/>
</dbReference>
<keyword evidence="7" id="KW-0256">Endoplasmic reticulum</keyword>
<dbReference type="PANTHER" id="PTHR24300">
    <property type="entry name" value="CYTOCHROME P450 508A4-RELATED"/>
    <property type="match status" value="1"/>
</dbReference>
<feature type="chain" id="PRO_5029679120" evidence="13">
    <location>
        <begin position="18"/>
        <end position="187"/>
    </location>
</feature>
<dbReference type="SUPFAM" id="SSF48264">
    <property type="entry name" value="Cytochrome P450"/>
    <property type="match status" value="1"/>
</dbReference>
<evidence type="ECO:0000256" key="5">
    <source>
        <dbReference type="ARBA" id="ARBA00022617"/>
    </source>
</evidence>
<proteinExistence type="inferred from homology"/>
<comment type="similarity">
    <text evidence="4">Belongs to the cytochrome P450 family.</text>
</comment>
<dbReference type="GO" id="GO:0016712">
    <property type="term" value="F:oxidoreductase activity, acting on paired donors, with incorporation or reduction of molecular oxygen, reduced flavin or flavoprotein as one donor, and incorporation of one atom of oxygen"/>
    <property type="evidence" value="ECO:0007669"/>
    <property type="project" value="TreeGrafter"/>
</dbReference>
<dbReference type="Pfam" id="PF00067">
    <property type="entry name" value="p450"/>
    <property type="match status" value="1"/>
</dbReference>
<dbReference type="InterPro" id="IPR002401">
    <property type="entry name" value="Cyt_P450_E_grp-I"/>
</dbReference>
<evidence type="ECO:0000256" key="1">
    <source>
        <dbReference type="ARBA" id="ARBA00001971"/>
    </source>
</evidence>
<keyword evidence="15" id="KW-1185">Reference proteome</keyword>
<keyword evidence="8" id="KW-0492">Microsome</keyword>
<evidence type="ECO:0000256" key="3">
    <source>
        <dbReference type="ARBA" id="ARBA00004406"/>
    </source>
</evidence>
<keyword evidence="6" id="KW-0479">Metal-binding</keyword>
<keyword evidence="9" id="KW-0560">Oxidoreductase</keyword>
<dbReference type="InterPro" id="IPR001128">
    <property type="entry name" value="Cyt_P450"/>
</dbReference>
<keyword evidence="12" id="KW-0472">Membrane</keyword>
<evidence type="ECO:0000256" key="11">
    <source>
        <dbReference type="ARBA" id="ARBA00023033"/>
    </source>
</evidence>
<reference evidence="14 15" key="1">
    <citation type="submission" date="2019-09" db="EMBL/GenBank/DDBJ databases">
        <title>Bird 10,000 Genomes (B10K) Project - Family phase.</title>
        <authorList>
            <person name="Zhang G."/>
        </authorList>
    </citation>
    <scope>NUCLEOTIDE SEQUENCE [LARGE SCALE GENOMIC DNA]</scope>
    <source>
        <strain evidence="14">OUT-0040</strain>
        <tissue evidence="14">Blood</tissue>
    </source>
</reference>
<organism evidence="14 15">
    <name type="scientific">Haliaeetus albicilla</name>
    <name type="common">White-tailed sea-eagle</name>
    <name type="synonym">Falco albicilla</name>
    <dbReference type="NCBI Taxonomy" id="8969"/>
    <lineage>
        <taxon>Eukaryota</taxon>
        <taxon>Metazoa</taxon>
        <taxon>Chordata</taxon>
        <taxon>Craniata</taxon>
        <taxon>Vertebrata</taxon>
        <taxon>Euteleostomi</taxon>
        <taxon>Archelosauria</taxon>
        <taxon>Archosauria</taxon>
        <taxon>Dinosauria</taxon>
        <taxon>Saurischia</taxon>
        <taxon>Theropoda</taxon>
        <taxon>Coelurosauria</taxon>
        <taxon>Aves</taxon>
        <taxon>Neognathae</taxon>
        <taxon>Neoaves</taxon>
        <taxon>Telluraves</taxon>
        <taxon>Accipitrimorphae</taxon>
        <taxon>Accipitriformes</taxon>
        <taxon>Accipitridae</taxon>
        <taxon>Accipitrinae</taxon>
        <taxon>Haliaeetus</taxon>
    </lineage>
</organism>
<dbReference type="EMBL" id="VZSQ01000393">
    <property type="protein sequence ID" value="NWZ59835.1"/>
    <property type="molecule type" value="Genomic_DNA"/>
</dbReference>
<feature type="non-terminal residue" evidence="14">
    <location>
        <position position="187"/>
    </location>
</feature>
<feature type="non-terminal residue" evidence="14">
    <location>
        <position position="1"/>
    </location>
</feature>
<accession>A0A7K7NX83</accession>
<evidence type="ECO:0000256" key="13">
    <source>
        <dbReference type="SAM" id="SignalP"/>
    </source>
</evidence>
<evidence type="ECO:0000256" key="4">
    <source>
        <dbReference type="ARBA" id="ARBA00010617"/>
    </source>
</evidence>
<comment type="cofactor">
    <cofactor evidence="1">
        <name>heme</name>
        <dbReference type="ChEBI" id="CHEBI:30413"/>
    </cofactor>
</comment>
<keyword evidence="13" id="KW-0732">Signal</keyword>
<dbReference type="InterPro" id="IPR050182">
    <property type="entry name" value="Cytochrome_P450_fam2"/>
</dbReference>
<evidence type="ECO:0000256" key="8">
    <source>
        <dbReference type="ARBA" id="ARBA00022848"/>
    </source>
</evidence>
<dbReference type="Proteomes" id="UP000585422">
    <property type="component" value="Unassembled WGS sequence"/>
</dbReference>
<evidence type="ECO:0000256" key="10">
    <source>
        <dbReference type="ARBA" id="ARBA00023004"/>
    </source>
</evidence>
<evidence type="ECO:0000313" key="14">
    <source>
        <dbReference type="EMBL" id="NWZ59835.1"/>
    </source>
</evidence>
<dbReference type="OrthoDB" id="3934656at2759"/>
<dbReference type="GO" id="GO:0019373">
    <property type="term" value="P:epoxygenase P450 pathway"/>
    <property type="evidence" value="ECO:0007669"/>
    <property type="project" value="TreeGrafter"/>
</dbReference>
<dbReference type="AlphaFoldDB" id="A0A7K7NX83"/>
<feature type="signal peptide" evidence="13">
    <location>
        <begin position="1"/>
        <end position="17"/>
    </location>
</feature>
<name>A0A7K7NX83_HALAL</name>
<dbReference type="GO" id="GO:0005506">
    <property type="term" value="F:iron ion binding"/>
    <property type="evidence" value="ECO:0007669"/>
    <property type="project" value="InterPro"/>
</dbReference>
<evidence type="ECO:0000256" key="12">
    <source>
        <dbReference type="ARBA" id="ARBA00023136"/>
    </source>
</evidence>
<dbReference type="GO" id="GO:0005789">
    <property type="term" value="C:endoplasmic reticulum membrane"/>
    <property type="evidence" value="ECO:0007669"/>
    <property type="project" value="UniProtKB-SubCell"/>
</dbReference>
<evidence type="ECO:0000256" key="6">
    <source>
        <dbReference type="ARBA" id="ARBA00022723"/>
    </source>
</evidence>
<dbReference type="GO" id="GO:0008392">
    <property type="term" value="F:arachidonate epoxygenase activity"/>
    <property type="evidence" value="ECO:0007669"/>
    <property type="project" value="TreeGrafter"/>
</dbReference>